<dbReference type="Proteomes" id="UP000799755">
    <property type="component" value="Unassembled WGS sequence"/>
</dbReference>
<dbReference type="EMBL" id="MU003503">
    <property type="protein sequence ID" value="KAF2471954.1"/>
    <property type="molecule type" value="Genomic_DNA"/>
</dbReference>
<organism evidence="1 2">
    <name type="scientific">Lindgomyces ingoldianus</name>
    <dbReference type="NCBI Taxonomy" id="673940"/>
    <lineage>
        <taxon>Eukaryota</taxon>
        <taxon>Fungi</taxon>
        <taxon>Dikarya</taxon>
        <taxon>Ascomycota</taxon>
        <taxon>Pezizomycotina</taxon>
        <taxon>Dothideomycetes</taxon>
        <taxon>Pleosporomycetidae</taxon>
        <taxon>Pleosporales</taxon>
        <taxon>Lindgomycetaceae</taxon>
        <taxon>Lindgomyces</taxon>
    </lineage>
</organism>
<evidence type="ECO:0000313" key="2">
    <source>
        <dbReference type="Proteomes" id="UP000799755"/>
    </source>
</evidence>
<reference evidence="1" key="1">
    <citation type="journal article" date="2020" name="Stud. Mycol.">
        <title>101 Dothideomycetes genomes: a test case for predicting lifestyles and emergence of pathogens.</title>
        <authorList>
            <person name="Haridas S."/>
            <person name="Albert R."/>
            <person name="Binder M."/>
            <person name="Bloem J."/>
            <person name="Labutti K."/>
            <person name="Salamov A."/>
            <person name="Andreopoulos B."/>
            <person name="Baker S."/>
            <person name="Barry K."/>
            <person name="Bills G."/>
            <person name="Bluhm B."/>
            <person name="Cannon C."/>
            <person name="Castanera R."/>
            <person name="Culley D."/>
            <person name="Daum C."/>
            <person name="Ezra D."/>
            <person name="Gonzalez J."/>
            <person name="Henrissat B."/>
            <person name="Kuo A."/>
            <person name="Liang C."/>
            <person name="Lipzen A."/>
            <person name="Lutzoni F."/>
            <person name="Magnuson J."/>
            <person name="Mondo S."/>
            <person name="Nolan M."/>
            <person name="Ohm R."/>
            <person name="Pangilinan J."/>
            <person name="Park H.-J."/>
            <person name="Ramirez L."/>
            <person name="Alfaro M."/>
            <person name="Sun H."/>
            <person name="Tritt A."/>
            <person name="Yoshinaga Y."/>
            <person name="Zwiers L.-H."/>
            <person name="Turgeon B."/>
            <person name="Goodwin S."/>
            <person name="Spatafora J."/>
            <person name="Crous P."/>
            <person name="Grigoriev I."/>
        </authorList>
    </citation>
    <scope>NUCLEOTIDE SEQUENCE</scope>
    <source>
        <strain evidence="1">ATCC 200398</strain>
    </source>
</reference>
<comment type="caution">
    <text evidence="1">The sequence shown here is derived from an EMBL/GenBank/DDBJ whole genome shotgun (WGS) entry which is preliminary data.</text>
</comment>
<name>A0ACB6QY40_9PLEO</name>
<sequence length="402" mass="43838">MSPSANESHDFTFITGSKPDDFKDKVVMTTVRKRAMGSYLEKEKKSRPSVQRTRLNSEDSTSNANLQLMPTSKAQITRLPPSIDVVLPSAPMVEGMRPGRLMYDKNPVAAFQSPVFQVFPSIGKPLDPFKTMHQPQHPGVSVEELKFHCSRFFGTRAMGRHWIPTLVKSPHAFLSTLCIASAHHDAISSRSAESFQTLALRQEVIHLIGRNILDREQCVSDFNIIALTQLICSEIIAGEKGALGYHEGGIEKMVNLRGGLRQLGNLSNLFFPPAPTPNPAGPSALLISLKTAIDSSDLSDCWSDMAGVLLWIGLVAGATSHKSDKVVKKWFSALAVRCSIVLCFEHPEAVHCTLLKMGEVIEGVGFRSGNEAITRREGVKDTGAGAKAVGTKAPISGKKRRL</sequence>
<accession>A0ACB6QY40</accession>
<protein>
    <submittedName>
        <fullName evidence="1">Uncharacterized protein</fullName>
    </submittedName>
</protein>
<gene>
    <name evidence="1" type="ORF">BDR25DRAFT_284279</name>
</gene>
<keyword evidence="2" id="KW-1185">Reference proteome</keyword>
<proteinExistence type="predicted"/>
<evidence type="ECO:0000313" key="1">
    <source>
        <dbReference type="EMBL" id="KAF2471954.1"/>
    </source>
</evidence>